<name>A0A2X1BEI9_BREVE</name>
<dbReference type="RefSeq" id="WP_112863705.1">
    <property type="nucleotide sequence ID" value="NZ_UAQP01000014.1"/>
</dbReference>
<gene>
    <name evidence="1" type="ORF">NCTC11166_03276</name>
</gene>
<reference evidence="1 2" key="1">
    <citation type="submission" date="2018-06" db="EMBL/GenBank/DDBJ databases">
        <authorList>
            <consortium name="Pathogen Informatics"/>
            <person name="Doyle S."/>
        </authorList>
    </citation>
    <scope>NUCLEOTIDE SEQUENCE [LARGE SCALE GENOMIC DNA]</scope>
    <source>
        <strain evidence="1 2">NCTC11166</strain>
    </source>
</reference>
<organism evidence="1 2">
    <name type="scientific">Brevundimonas vesicularis</name>
    <name type="common">Pseudomonas vesicularis</name>
    <dbReference type="NCBI Taxonomy" id="41276"/>
    <lineage>
        <taxon>Bacteria</taxon>
        <taxon>Pseudomonadati</taxon>
        <taxon>Pseudomonadota</taxon>
        <taxon>Alphaproteobacteria</taxon>
        <taxon>Caulobacterales</taxon>
        <taxon>Caulobacteraceae</taxon>
        <taxon>Brevundimonas</taxon>
    </lineage>
</organism>
<evidence type="ECO:0000313" key="1">
    <source>
        <dbReference type="EMBL" id="SPU55873.1"/>
    </source>
</evidence>
<protein>
    <submittedName>
        <fullName evidence="1">Uncharacterized protein</fullName>
    </submittedName>
</protein>
<evidence type="ECO:0000313" key="2">
    <source>
        <dbReference type="Proteomes" id="UP000251186"/>
    </source>
</evidence>
<dbReference type="Proteomes" id="UP000251186">
    <property type="component" value="Unassembled WGS sequence"/>
</dbReference>
<accession>A0A2X1BEI9</accession>
<dbReference type="EMBL" id="UAQP01000014">
    <property type="protein sequence ID" value="SPU55873.1"/>
    <property type="molecule type" value="Genomic_DNA"/>
</dbReference>
<sequence length="154" mass="16525">MIEPAYQQLASDVADALLSAGFIDATADLKIDPAAPFTPTGDERSLIKAAALVKVKTNPVRQLMGGPRVRYVVERQCQLELAIAGPERLRRGNRVEDALAALAVLQDANPTLSGTAERLILGEQTDDELPPNGVSFFITFTIRVRSGDALGRTP</sequence>
<dbReference type="AlphaFoldDB" id="A0A2X1BEI9"/>
<proteinExistence type="predicted"/>